<comment type="caution">
    <text evidence="1">The sequence shown here is derived from an EMBL/GenBank/DDBJ whole genome shotgun (WGS) entry which is preliminary data.</text>
</comment>
<reference evidence="1" key="1">
    <citation type="submission" date="2021-04" db="EMBL/GenBank/DDBJ databases">
        <title>Genome seq and assembly of Bacillus sp.</title>
        <authorList>
            <person name="Chhetri G."/>
        </authorList>
    </citation>
    <scope>NUCLEOTIDE SEQUENCE</scope>
    <source>
        <strain evidence="1">RG28</strain>
    </source>
</reference>
<organism evidence="1 2">
    <name type="scientific">Gottfriedia endophytica</name>
    <dbReference type="NCBI Taxonomy" id="2820819"/>
    <lineage>
        <taxon>Bacteria</taxon>
        <taxon>Bacillati</taxon>
        <taxon>Bacillota</taxon>
        <taxon>Bacilli</taxon>
        <taxon>Bacillales</taxon>
        <taxon>Bacillaceae</taxon>
        <taxon>Gottfriedia</taxon>
    </lineage>
</organism>
<dbReference type="EMBL" id="JAGIYQ010000005">
    <property type="protein sequence ID" value="MBP0725362.1"/>
    <property type="molecule type" value="Genomic_DNA"/>
</dbReference>
<sequence>MDFISIEEILTGQPPIYRKIKYQGNIFKMINTTHNIIHGDIKDLTCYTYRNEAKNKNLLIFCQKGKIVFVETNLE</sequence>
<gene>
    <name evidence="1" type="ORF">J5Y03_09200</name>
</gene>
<protein>
    <submittedName>
        <fullName evidence="1">Uncharacterized protein</fullName>
    </submittedName>
</protein>
<accession>A0A940NR03</accession>
<proteinExistence type="predicted"/>
<evidence type="ECO:0000313" key="2">
    <source>
        <dbReference type="Proteomes" id="UP000682134"/>
    </source>
</evidence>
<keyword evidence="2" id="KW-1185">Reference proteome</keyword>
<dbReference type="Proteomes" id="UP000682134">
    <property type="component" value="Unassembled WGS sequence"/>
</dbReference>
<name>A0A940NR03_9BACI</name>
<evidence type="ECO:0000313" key="1">
    <source>
        <dbReference type="EMBL" id="MBP0725362.1"/>
    </source>
</evidence>
<dbReference type="AlphaFoldDB" id="A0A940NR03"/>
<dbReference type="RefSeq" id="WP_209404843.1">
    <property type="nucleotide sequence ID" value="NZ_JAGIYQ010000005.1"/>
</dbReference>